<dbReference type="EMBL" id="JAHFZB010000001">
    <property type="protein sequence ID" value="KAK6493770.1"/>
    <property type="molecule type" value="Genomic_DNA"/>
</dbReference>
<reference evidence="17 18" key="1">
    <citation type="submission" date="2021-05" db="EMBL/GenBank/DDBJ databases">
        <authorList>
            <person name="Zahm M."/>
            <person name="Klopp C."/>
            <person name="Cabau C."/>
            <person name="Kuhl H."/>
            <person name="Suciu R."/>
            <person name="Ciorpac M."/>
            <person name="Holostenco D."/>
            <person name="Gessner J."/>
            <person name="Wuertz S."/>
            <person name="Hohne C."/>
            <person name="Stock M."/>
            <person name="Gislard M."/>
            <person name="Lluch J."/>
            <person name="Milhes M."/>
            <person name="Lampietro C."/>
            <person name="Lopez Roques C."/>
            <person name="Donnadieu C."/>
            <person name="Du K."/>
            <person name="Schartl M."/>
            <person name="Guiguen Y."/>
        </authorList>
    </citation>
    <scope>NUCLEOTIDE SEQUENCE [LARGE SCALE GENOMIC DNA]</scope>
    <source>
        <strain evidence="17">Hh-F2</strain>
        <tissue evidence="17">Blood</tissue>
    </source>
</reference>
<dbReference type="Pfam" id="PF15088">
    <property type="entry name" value="NADH_dh_m_C1"/>
    <property type="match status" value="1"/>
</dbReference>
<keyword evidence="11" id="KW-0249">Electron transport</keyword>
<evidence type="ECO:0000256" key="13">
    <source>
        <dbReference type="ARBA" id="ARBA00023128"/>
    </source>
</evidence>
<keyword evidence="7" id="KW-0679">Respiratory chain</keyword>
<accession>A0ABR1A9K6</accession>
<comment type="subcellular location">
    <subcellularLocation>
        <location evidence="2">Mitochondrion inner membrane</location>
        <topology evidence="2">Single-pass membrane protein</topology>
    </subcellularLocation>
</comment>
<organism evidence="17 18">
    <name type="scientific">Huso huso</name>
    <name type="common">Beluga</name>
    <name type="synonym">Acipenser huso</name>
    <dbReference type="NCBI Taxonomy" id="61971"/>
    <lineage>
        <taxon>Eukaryota</taxon>
        <taxon>Metazoa</taxon>
        <taxon>Chordata</taxon>
        <taxon>Craniata</taxon>
        <taxon>Vertebrata</taxon>
        <taxon>Euteleostomi</taxon>
        <taxon>Actinopterygii</taxon>
        <taxon>Chondrostei</taxon>
        <taxon>Acipenseriformes</taxon>
        <taxon>Acipenseridae</taxon>
        <taxon>Huso</taxon>
    </lineage>
</organism>
<protein>
    <recommendedName>
        <fullName evidence="5">NADH dehydrogenase [ubiquinone] 1 subunit C1, mitochondrial</fullName>
    </recommendedName>
    <alternativeName>
        <fullName evidence="15">Complex I-KFYI</fullName>
    </alternativeName>
    <alternativeName>
        <fullName evidence="16">NADH-ubiquinone oxidoreductase KFYI subunit</fullName>
    </alternativeName>
</protein>
<evidence type="ECO:0000256" key="10">
    <source>
        <dbReference type="ARBA" id="ARBA00022946"/>
    </source>
</evidence>
<evidence type="ECO:0000256" key="16">
    <source>
        <dbReference type="ARBA" id="ARBA00032841"/>
    </source>
</evidence>
<dbReference type="InterPro" id="IPR026192">
    <property type="entry name" value="NDUFC1"/>
</dbReference>
<evidence type="ECO:0000256" key="12">
    <source>
        <dbReference type="ARBA" id="ARBA00022989"/>
    </source>
</evidence>
<evidence type="ECO:0000256" key="1">
    <source>
        <dbReference type="ARBA" id="ARBA00003195"/>
    </source>
</evidence>
<dbReference type="PANTHER" id="PTHR17097:SF0">
    <property type="entry name" value="NADH DEHYDROGENASE [UBIQUINONE] 1 SUBUNIT C1, MITOCHONDRIAL"/>
    <property type="match status" value="1"/>
</dbReference>
<proteinExistence type="inferred from homology"/>
<comment type="caution">
    <text evidence="17">The sequence shown here is derived from an EMBL/GenBank/DDBJ whole genome shotgun (WGS) entry which is preliminary data.</text>
</comment>
<dbReference type="Proteomes" id="UP001369086">
    <property type="component" value="Unassembled WGS sequence"/>
</dbReference>
<keyword evidence="18" id="KW-1185">Reference proteome</keyword>
<evidence type="ECO:0000256" key="4">
    <source>
        <dbReference type="ARBA" id="ARBA00011533"/>
    </source>
</evidence>
<comment type="similarity">
    <text evidence="3">Belongs to the complex I NDUFC1 subunit family.</text>
</comment>
<keyword evidence="12" id="KW-1133">Transmembrane helix</keyword>
<evidence type="ECO:0000256" key="5">
    <source>
        <dbReference type="ARBA" id="ARBA00016767"/>
    </source>
</evidence>
<evidence type="ECO:0000313" key="17">
    <source>
        <dbReference type="EMBL" id="KAK6493770.1"/>
    </source>
</evidence>
<dbReference type="PANTHER" id="PTHR17097">
    <property type="entry name" value="NADH-UBIQUINONE OXIDOREDUCTASE KFYI SUBUNIT"/>
    <property type="match status" value="1"/>
</dbReference>
<evidence type="ECO:0000256" key="9">
    <source>
        <dbReference type="ARBA" id="ARBA00022792"/>
    </source>
</evidence>
<comment type="subunit">
    <text evidence="4">Complex I is composed of 45 different subunits.</text>
</comment>
<sequence length="58" mass="6754">YIFSALTRFAFTARKTDSTTRNWLRVGRVFGSNAVLWALLFKQHSDNVQAYKMRNGLQ</sequence>
<evidence type="ECO:0000256" key="15">
    <source>
        <dbReference type="ARBA" id="ARBA00030166"/>
    </source>
</evidence>
<evidence type="ECO:0000256" key="6">
    <source>
        <dbReference type="ARBA" id="ARBA00022448"/>
    </source>
</evidence>
<keyword evidence="9" id="KW-0999">Mitochondrion inner membrane</keyword>
<keyword evidence="13" id="KW-0496">Mitochondrion</keyword>
<evidence type="ECO:0000313" key="18">
    <source>
        <dbReference type="Proteomes" id="UP001369086"/>
    </source>
</evidence>
<evidence type="ECO:0000256" key="2">
    <source>
        <dbReference type="ARBA" id="ARBA00004434"/>
    </source>
</evidence>
<comment type="function">
    <text evidence="1">Accessory subunit of the mitochondrial membrane respiratory chain NADH dehydrogenase (Complex I), that is believed not to be involved in catalysis. Complex I functions in the transfer of electrons from NADH to the respiratory chain. The immediate electron acceptor for the enzyme is believed to be ubiquinone.</text>
</comment>
<name>A0ABR1A9K6_HUSHU</name>
<evidence type="ECO:0000256" key="3">
    <source>
        <dbReference type="ARBA" id="ARBA00008713"/>
    </source>
</evidence>
<gene>
    <name evidence="17" type="ORF">HHUSO_G141</name>
</gene>
<keyword evidence="8" id="KW-0812">Transmembrane</keyword>
<keyword evidence="10" id="KW-0809">Transit peptide</keyword>
<evidence type="ECO:0000256" key="7">
    <source>
        <dbReference type="ARBA" id="ARBA00022660"/>
    </source>
</evidence>
<evidence type="ECO:0000256" key="14">
    <source>
        <dbReference type="ARBA" id="ARBA00023136"/>
    </source>
</evidence>
<keyword evidence="6" id="KW-0813">Transport</keyword>
<evidence type="ECO:0000256" key="8">
    <source>
        <dbReference type="ARBA" id="ARBA00022692"/>
    </source>
</evidence>
<keyword evidence="14" id="KW-0472">Membrane</keyword>
<feature type="non-terminal residue" evidence="17">
    <location>
        <position position="1"/>
    </location>
</feature>
<evidence type="ECO:0000256" key="11">
    <source>
        <dbReference type="ARBA" id="ARBA00022982"/>
    </source>
</evidence>